<proteinExistence type="predicted"/>
<dbReference type="RefSeq" id="XP_043002795.1">
    <property type="nucleotide sequence ID" value="XM_043159196.1"/>
</dbReference>
<protein>
    <recommendedName>
        <fullName evidence="3">Sulfotransferase</fullName>
    </recommendedName>
</protein>
<dbReference type="Proteomes" id="UP001049176">
    <property type="component" value="Chromosome 10"/>
</dbReference>
<gene>
    <name evidence="1" type="ORF">E1B28_002287</name>
</gene>
<dbReference type="SUPFAM" id="SSF52540">
    <property type="entry name" value="P-loop containing nucleoside triphosphate hydrolases"/>
    <property type="match status" value="1"/>
</dbReference>
<dbReference type="KEGG" id="more:E1B28_002287"/>
<accession>A0A9P7RMC6</accession>
<organism evidence="1 2">
    <name type="scientific">Marasmius oreades</name>
    <name type="common">fairy-ring Marasmius</name>
    <dbReference type="NCBI Taxonomy" id="181124"/>
    <lineage>
        <taxon>Eukaryota</taxon>
        <taxon>Fungi</taxon>
        <taxon>Dikarya</taxon>
        <taxon>Basidiomycota</taxon>
        <taxon>Agaricomycotina</taxon>
        <taxon>Agaricomycetes</taxon>
        <taxon>Agaricomycetidae</taxon>
        <taxon>Agaricales</taxon>
        <taxon>Marasmiineae</taxon>
        <taxon>Marasmiaceae</taxon>
        <taxon>Marasmius</taxon>
    </lineage>
</organism>
<sequence length="139" mass="16210">MAVETQFKWQRMVYNCYKGWYASNGINSKFPVVIDGDKLVNETREQMEKLCEMLGLDVSNTRYSWDATKSFPNIAYEYFGGTIGRSTGVIRKEESVDAPVLDDEMKKWAEEWDDETASLMRRYTEKAMPDFQFLLARSI</sequence>
<dbReference type="GeneID" id="66071363"/>
<dbReference type="AlphaFoldDB" id="A0A9P7RMC6"/>
<evidence type="ECO:0000313" key="1">
    <source>
        <dbReference type="EMBL" id="KAG7086324.1"/>
    </source>
</evidence>
<dbReference type="Gene3D" id="3.40.50.300">
    <property type="entry name" value="P-loop containing nucleotide triphosphate hydrolases"/>
    <property type="match status" value="1"/>
</dbReference>
<dbReference type="EMBL" id="CM032190">
    <property type="protein sequence ID" value="KAG7086324.1"/>
    <property type="molecule type" value="Genomic_DNA"/>
</dbReference>
<evidence type="ECO:0008006" key="3">
    <source>
        <dbReference type="Google" id="ProtNLM"/>
    </source>
</evidence>
<dbReference type="OrthoDB" id="3650366at2759"/>
<name>A0A9P7RMC6_9AGAR</name>
<evidence type="ECO:0000313" key="2">
    <source>
        <dbReference type="Proteomes" id="UP001049176"/>
    </source>
</evidence>
<keyword evidence="2" id="KW-1185">Reference proteome</keyword>
<comment type="caution">
    <text evidence="1">The sequence shown here is derived from an EMBL/GenBank/DDBJ whole genome shotgun (WGS) entry which is preliminary data.</text>
</comment>
<dbReference type="InterPro" id="IPR027417">
    <property type="entry name" value="P-loop_NTPase"/>
</dbReference>
<reference evidence="1" key="1">
    <citation type="journal article" date="2021" name="Genome Biol. Evol.">
        <title>The assembled and annotated genome of the fairy-ring fungus Marasmius oreades.</title>
        <authorList>
            <person name="Hiltunen M."/>
            <person name="Ament-Velasquez S.L."/>
            <person name="Johannesson H."/>
        </authorList>
    </citation>
    <scope>NUCLEOTIDE SEQUENCE</scope>
    <source>
        <strain evidence="1">03SP1</strain>
    </source>
</reference>